<dbReference type="AlphaFoldDB" id="A0A3G1L268"/>
<keyword evidence="2" id="KW-0058">Aromatic hydrocarbons catabolism</keyword>
<evidence type="ECO:0000259" key="11">
    <source>
        <dbReference type="PROSITE" id="PS51671"/>
    </source>
</evidence>
<dbReference type="InterPro" id="IPR045865">
    <property type="entry name" value="ACT-like_dom_sf"/>
</dbReference>
<dbReference type="GO" id="GO:0005524">
    <property type="term" value="F:ATP binding"/>
    <property type="evidence" value="ECO:0007669"/>
    <property type="project" value="UniProtKB-KW"/>
</dbReference>
<proteinExistence type="predicted"/>
<dbReference type="NCBIfam" id="TIGR04381">
    <property type="entry name" value="HTH_TypR"/>
    <property type="match status" value="1"/>
</dbReference>
<dbReference type="Pfam" id="PF18024">
    <property type="entry name" value="HTH_50"/>
    <property type="match status" value="1"/>
</dbReference>
<sequence length="527" mass="58940">MKINFKDRVGFVFDVSRVIFNWGINILSLEIQTGCLYLHIEKIDAANLKKVIDEIKLVPGVTGIDPLAMMPAEEREFKIKAVLDSVSEGIIAVNERGMITAFNPAAEHILKVSASEVAGKNIKEAISADVLITGCLDEGKSYNYQKVSLPIPQGRVSLLSSGRPLKDEQGNIVGAVICIKDMSDVKRLVYTVTGPQLTTFSDIWGNSESLKKVLDLGKIVAKGDSTVLIRGESGTGKELFARAIHMESFRRGKPFVPINCAALPENLLESELFGYVEGAFTGASKGGKTGLIEYAHNGTLFLDEIGELSPRLQVKLLRVLQEGQVRKIGDRKEHPVNIRIIAATNRNLEEMMKMGTFREDLYYRLNVVPIFLPPLRQRKEDIALLARHLIKKFNTRLNKRVDSISEEAVHKLMAYHWPGNVRELENVLERAMILTPDEKIITEHVVLDYFGDEKESRNPREELGAREETWPWKNQTLEQVVGCFERKLLLQALKEFGGVRRTAKALGVSHTTILNKIKKYGLGSEPS</sequence>
<feature type="domain" description="ACT" evidence="11">
    <location>
        <begin position="1"/>
        <end position="69"/>
    </location>
</feature>
<dbReference type="SMART" id="SM00382">
    <property type="entry name" value="AAA"/>
    <property type="match status" value="1"/>
</dbReference>
<dbReference type="InterPro" id="IPR003593">
    <property type="entry name" value="AAA+_ATPase"/>
</dbReference>
<evidence type="ECO:0000313" key="12">
    <source>
        <dbReference type="EMBL" id="ATW28738.1"/>
    </source>
</evidence>
<dbReference type="SUPFAM" id="SSF55785">
    <property type="entry name" value="PYP-like sensor domain (PAS domain)"/>
    <property type="match status" value="1"/>
</dbReference>
<dbReference type="PROSITE" id="PS51671">
    <property type="entry name" value="ACT"/>
    <property type="match status" value="1"/>
</dbReference>
<dbReference type="SUPFAM" id="SSF46689">
    <property type="entry name" value="Homeodomain-like"/>
    <property type="match status" value="1"/>
</dbReference>
<dbReference type="PROSITE" id="PS00688">
    <property type="entry name" value="SIGMA54_INTERACT_3"/>
    <property type="match status" value="1"/>
</dbReference>
<protein>
    <recommendedName>
        <fullName evidence="8">HTH-type transcriptional regulatory protein TyrR</fullName>
    </recommendedName>
</protein>
<dbReference type="InterPro" id="IPR035965">
    <property type="entry name" value="PAS-like_dom_sf"/>
</dbReference>
<dbReference type="PROSITE" id="PS50112">
    <property type="entry name" value="PAS"/>
    <property type="match status" value="1"/>
</dbReference>
<dbReference type="SUPFAM" id="SSF52540">
    <property type="entry name" value="P-loop containing nucleoside triphosphate hydrolases"/>
    <property type="match status" value="1"/>
</dbReference>
<keyword evidence="1" id="KW-0547">Nucleotide-binding</keyword>
<dbReference type="EMBL" id="CP017634">
    <property type="protein sequence ID" value="ATW28738.1"/>
    <property type="molecule type" value="Genomic_DNA"/>
</dbReference>
<evidence type="ECO:0000259" key="10">
    <source>
        <dbReference type="PROSITE" id="PS50112"/>
    </source>
</evidence>
<evidence type="ECO:0000256" key="8">
    <source>
        <dbReference type="ARBA" id="ARBA00029500"/>
    </source>
</evidence>
<dbReference type="InterPro" id="IPR025943">
    <property type="entry name" value="Sigma_54_int_dom_ATP-bd_2"/>
</dbReference>
<organism evidence="12 13">
    <name type="scientific">Formimonas warabiya</name>
    <dbReference type="NCBI Taxonomy" id="1761012"/>
    <lineage>
        <taxon>Bacteria</taxon>
        <taxon>Bacillati</taxon>
        <taxon>Bacillota</taxon>
        <taxon>Clostridia</taxon>
        <taxon>Eubacteriales</taxon>
        <taxon>Peptococcaceae</taxon>
        <taxon>Candidatus Formimonas</taxon>
    </lineage>
</organism>
<dbReference type="GO" id="GO:0003677">
    <property type="term" value="F:DNA binding"/>
    <property type="evidence" value="ECO:0007669"/>
    <property type="project" value="UniProtKB-KW"/>
</dbReference>
<evidence type="ECO:0000256" key="6">
    <source>
        <dbReference type="ARBA" id="ARBA00023159"/>
    </source>
</evidence>
<evidence type="ECO:0000259" key="9">
    <source>
        <dbReference type="PROSITE" id="PS50045"/>
    </source>
</evidence>
<dbReference type="Gene3D" id="3.40.50.300">
    <property type="entry name" value="P-loop containing nucleotide triphosphate hydrolases"/>
    <property type="match status" value="1"/>
</dbReference>
<dbReference type="InterPro" id="IPR000014">
    <property type="entry name" value="PAS"/>
</dbReference>
<dbReference type="InterPro" id="IPR025662">
    <property type="entry name" value="Sigma_54_int_dom_ATP-bd_1"/>
</dbReference>
<dbReference type="Gene3D" id="1.10.10.60">
    <property type="entry name" value="Homeodomain-like"/>
    <property type="match status" value="1"/>
</dbReference>
<dbReference type="InterPro" id="IPR002912">
    <property type="entry name" value="ACT_dom"/>
</dbReference>
<evidence type="ECO:0000256" key="4">
    <source>
        <dbReference type="ARBA" id="ARBA00023015"/>
    </source>
</evidence>
<dbReference type="PROSITE" id="PS50045">
    <property type="entry name" value="SIGMA54_INTERACT_4"/>
    <property type="match status" value="1"/>
</dbReference>
<evidence type="ECO:0000256" key="1">
    <source>
        <dbReference type="ARBA" id="ARBA00022741"/>
    </source>
</evidence>
<dbReference type="InterPro" id="IPR058031">
    <property type="entry name" value="AAA_lid_NorR"/>
</dbReference>
<dbReference type="PANTHER" id="PTHR32071:SF57">
    <property type="entry name" value="C4-DICARBOXYLATE TRANSPORT TRANSCRIPTIONAL REGULATORY PROTEIN DCTD"/>
    <property type="match status" value="1"/>
</dbReference>
<gene>
    <name evidence="12" type="ORF">DCMF_18800</name>
</gene>
<dbReference type="CDD" id="cd00130">
    <property type="entry name" value="PAS"/>
    <property type="match status" value="1"/>
</dbReference>
<dbReference type="InterPro" id="IPR013767">
    <property type="entry name" value="PAS_fold"/>
</dbReference>
<dbReference type="PANTHER" id="PTHR32071">
    <property type="entry name" value="TRANSCRIPTIONAL REGULATORY PROTEIN"/>
    <property type="match status" value="1"/>
</dbReference>
<feature type="domain" description="Sigma-54 factor interaction" evidence="9">
    <location>
        <begin position="203"/>
        <end position="433"/>
    </location>
</feature>
<dbReference type="PROSITE" id="PS00675">
    <property type="entry name" value="SIGMA54_INTERACT_1"/>
    <property type="match status" value="1"/>
</dbReference>
<dbReference type="Pfam" id="PF25601">
    <property type="entry name" value="AAA_lid_14"/>
    <property type="match status" value="1"/>
</dbReference>
<keyword evidence="5" id="KW-0238">DNA-binding</keyword>
<dbReference type="InterPro" id="IPR002078">
    <property type="entry name" value="Sigma_54_int"/>
</dbReference>
<keyword evidence="4" id="KW-0805">Transcription regulation</keyword>
<dbReference type="InterPro" id="IPR030828">
    <property type="entry name" value="HTH_TyrR"/>
</dbReference>
<dbReference type="Pfam" id="PF00989">
    <property type="entry name" value="PAS"/>
    <property type="match status" value="1"/>
</dbReference>
<dbReference type="KEGG" id="fwa:DCMF_18800"/>
<evidence type="ECO:0000313" key="13">
    <source>
        <dbReference type="Proteomes" id="UP000323521"/>
    </source>
</evidence>
<dbReference type="Gene3D" id="3.30.70.260">
    <property type="match status" value="1"/>
</dbReference>
<name>A0A3G1L268_FORW1</name>
<dbReference type="GO" id="GO:0006355">
    <property type="term" value="P:regulation of DNA-templated transcription"/>
    <property type="evidence" value="ECO:0007669"/>
    <property type="project" value="InterPro"/>
</dbReference>
<dbReference type="FunFam" id="3.40.50.300:FF:000006">
    <property type="entry name" value="DNA-binding transcriptional regulator NtrC"/>
    <property type="match status" value="1"/>
</dbReference>
<dbReference type="InterPro" id="IPR027417">
    <property type="entry name" value="P-loop_NTPase"/>
</dbReference>
<evidence type="ECO:0000256" key="3">
    <source>
        <dbReference type="ARBA" id="ARBA00022840"/>
    </source>
</evidence>
<dbReference type="Pfam" id="PF00158">
    <property type="entry name" value="Sigma54_activat"/>
    <property type="match status" value="1"/>
</dbReference>
<dbReference type="CDD" id="cd00009">
    <property type="entry name" value="AAA"/>
    <property type="match status" value="1"/>
</dbReference>
<dbReference type="NCBIfam" id="TIGR00229">
    <property type="entry name" value="sensory_box"/>
    <property type="match status" value="1"/>
</dbReference>
<evidence type="ECO:0000256" key="5">
    <source>
        <dbReference type="ARBA" id="ARBA00023125"/>
    </source>
</evidence>
<evidence type="ECO:0000256" key="2">
    <source>
        <dbReference type="ARBA" id="ARBA00022797"/>
    </source>
</evidence>
<dbReference type="Gene3D" id="3.30.450.20">
    <property type="entry name" value="PAS domain"/>
    <property type="match status" value="1"/>
</dbReference>
<dbReference type="Gene3D" id="1.10.8.60">
    <property type="match status" value="1"/>
</dbReference>
<reference evidence="12 13" key="1">
    <citation type="submission" date="2016-10" db="EMBL/GenBank/DDBJ databases">
        <title>Complete Genome Sequence of Peptococcaceae strain DCMF.</title>
        <authorList>
            <person name="Edwards R.J."/>
            <person name="Holland S.I."/>
            <person name="Deshpande N.P."/>
            <person name="Wong Y.K."/>
            <person name="Ertan H."/>
            <person name="Manefield M."/>
            <person name="Russell T.L."/>
            <person name="Lee M.J."/>
        </authorList>
    </citation>
    <scope>NUCLEOTIDE SEQUENCE [LARGE SCALE GENOMIC DNA]</scope>
    <source>
        <strain evidence="12 13">DCMF</strain>
    </source>
</reference>
<dbReference type="InterPro" id="IPR025944">
    <property type="entry name" value="Sigma_54_int_dom_CS"/>
</dbReference>
<evidence type="ECO:0000256" key="7">
    <source>
        <dbReference type="ARBA" id="ARBA00023163"/>
    </source>
</evidence>
<dbReference type="InterPro" id="IPR009057">
    <property type="entry name" value="Homeodomain-like_sf"/>
</dbReference>
<feature type="domain" description="PAS" evidence="10">
    <location>
        <begin position="75"/>
        <end position="121"/>
    </location>
</feature>
<keyword evidence="6" id="KW-0010">Activator</keyword>
<keyword evidence="13" id="KW-1185">Reference proteome</keyword>
<dbReference type="SUPFAM" id="SSF55021">
    <property type="entry name" value="ACT-like"/>
    <property type="match status" value="1"/>
</dbReference>
<keyword evidence="7" id="KW-0804">Transcription</keyword>
<dbReference type="Proteomes" id="UP000323521">
    <property type="component" value="Chromosome"/>
</dbReference>
<accession>A0A3G1L268</accession>
<dbReference type="PROSITE" id="PS00676">
    <property type="entry name" value="SIGMA54_INTERACT_2"/>
    <property type="match status" value="1"/>
</dbReference>
<keyword evidence="3" id="KW-0067">ATP-binding</keyword>